<feature type="compositionally biased region" description="Basic and acidic residues" evidence="1">
    <location>
        <begin position="117"/>
        <end position="129"/>
    </location>
</feature>
<organism evidence="2 3">
    <name type="scientific">Terriglobus saanensis (strain ATCC BAA-1853 / DSM 23119 / SP1PR4)</name>
    <dbReference type="NCBI Taxonomy" id="401053"/>
    <lineage>
        <taxon>Bacteria</taxon>
        <taxon>Pseudomonadati</taxon>
        <taxon>Acidobacteriota</taxon>
        <taxon>Terriglobia</taxon>
        <taxon>Terriglobales</taxon>
        <taxon>Acidobacteriaceae</taxon>
        <taxon>Terriglobus</taxon>
    </lineage>
</organism>
<dbReference type="EMBL" id="CP002467">
    <property type="protein sequence ID" value="ADV83478.1"/>
    <property type="molecule type" value="Genomic_DNA"/>
</dbReference>
<evidence type="ECO:0000313" key="3">
    <source>
        <dbReference type="Proteomes" id="UP000006844"/>
    </source>
</evidence>
<evidence type="ECO:0000313" key="2">
    <source>
        <dbReference type="EMBL" id="ADV83478.1"/>
    </source>
</evidence>
<accession>E8V1Z0</accession>
<dbReference type="STRING" id="401053.AciPR4_2704"/>
<sequence length="487" mass="53458">MLTRRRFVGYSALSSALLANGPLLRSAFGQATGNGPLRLAILGSVYREGSALQTIADRFMVGYPHEGEWHMPEIKVVSLYVDQRIRKAEEGPNEFQKAMSGNLKAAWLRPTPGVPALHEDQRRVGEKRAPAATPPPPPVTPLEELGPMSDLSEARAKQFDFRLCRNIPEALRCGGNLLAVDAVLTVIEDDEYPRNDRGEILLPNYDFFQQCAQVFETDGHAVPYFNHRQLSFSYAEAQSMVKTAERLKFPLLAGASMPVTWRLPDTDIPFGAKVQEAVMVGVGSLQGTGFDALEAMQCMLERRKGGETGVKAVQLFEGDDVWAAGDAGRWSKDLLSSALSRSDTPLGLTWLDGRTQDLTAPGLLPQLVKDPAAVRIEYTDGTCGTLLLLNGAIRDFNIAARVTGHGIVSTQFFMTPAPNETHSACLAAKIEQMYQTRSAPYSIHRALLTTGILEASLHSKHRMNERLDTPQLEVSYQASAESQYSRT</sequence>
<proteinExistence type="predicted"/>
<dbReference type="Proteomes" id="UP000006844">
    <property type="component" value="Chromosome"/>
</dbReference>
<dbReference type="RefSeq" id="WP_013569211.1">
    <property type="nucleotide sequence ID" value="NC_014963.1"/>
</dbReference>
<dbReference type="PROSITE" id="PS51318">
    <property type="entry name" value="TAT"/>
    <property type="match status" value="1"/>
</dbReference>
<keyword evidence="3" id="KW-1185">Reference proteome</keyword>
<dbReference type="HOGENOM" id="CLU_657041_0_0_0"/>
<dbReference type="InterPro" id="IPR006311">
    <property type="entry name" value="TAT_signal"/>
</dbReference>
<name>E8V1Z0_TERSS</name>
<reference evidence="2 3" key="1">
    <citation type="journal article" date="2012" name="Stand. Genomic Sci.">
        <title>Complete genome sequence of Terriglobus saanensis type strain SP1PR4(T), an Acidobacteria from tundra soil.</title>
        <authorList>
            <person name="Rawat S.R."/>
            <person name="Mannisto M.K."/>
            <person name="Starovoytov V."/>
            <person name="Goodwin L."/>
            <person name="Nolan M."/>
            <person name="Hauser L."/>
            <person name="Land M."/>
            <person name="Davenport K.W."/>
            <person name="Woyke T."/>
            <person name="Haggblom M.M."/>
        </authorList>
    </citation>
    <scope>NUCLEOTIDE SEQUENCE</scope>
    <source>
        <strain evidence="3">ATCC BAA-1853 / DSM 23119 / SP1PR4</strain>
    </source>
</reference>
<dbReference type="KEGG" id="tsa:AciPR4_2704"/>
<dbReference type="eggNOG" id="ENOG502ZA0T">
    <property type="taxonomic scope" value="Bacteria"/>
</dbReference>
<evidence type="ECO:0000256" key="1">
    <source>
        <dbReference type="SAM" id="MobiDB-lite"/>
    </source>
</evidence>
<protein>
    <submittedName>
        <fullName evidence="2">Uncharacterized protein</fullName>
    </submittedName>
</protein>
<dbReference type="AlphaFoldDB" id="E8V1Z0"/>
<gene>
    <name evidence="2" type="ordered locus">AciPR4_2704</name>
</gene>
<feature type="region of interest" description="Disordered" evidence="1">
    <location>
        <begin position="115"/>
        <end position="145"/>
    </location>
</feature>